<sequence length="338" mass="36183">MEEDLVVVKRGPYTESKHRGHIAVMDATGKLLYSVGDPKRLTFTRSALKPVQAIPLVQSGAAERFLMSDREIAICCGSHNGEEMHVDTVRGMLHRLGLDESALQCGSHLPYDPQSAENLLRGGGQACTVHNNCSGKHAGMLALAKFLQSDIEAYHLPEHPVQRMIAGTLCEVTGLSADSLAVAIDGCGVPTYGMGLDRMALIYARFARPEGLESNQLRLAVSRIVKAMTAHPEMVAGREVLCTDLMRVASGDLVAKAGAEGVYGVGLPREGLGIAVKVEDGNIRAAFPAVMETLRQLGALSDERQAALASYHTPTLRNRAHTPVGTIEPVFTLRAAVV</sequence>
<keyword evidence="2" id="KW-1185">Reference proteome</keyword>
<protein>
    <submittedName>
        <fullName evidence="1">L-asparaginase</fullName>
    </submittedName>
</protein>
<dbReference type="PANTHER" id="PTHR42110">
    <property type="entry name" value="L-ASPARAGINASE, PUTATIVE (AFU_ORTHOLOGUE AFUA_3G11890)-RELATED"/>
    <property type="match status" value="1"/>
</dbReference>
<name>A0A172TE02_9BACL</name>
<dbReference type="Pfam" id="PF06089">
    <property type="entry name" value="Asparaginase_II"/>
    <property type="match status" value="1"/>
</dbReference>
<evidence type="ECO:0000313" key="2">
    <source>
        <dbReference type="Proteomes" id="UP000076927"/>
    </source>
</evidence>
<dbReference type="InterPro" id="IPR010349">
    <property type="entry name" value="Asparaginase_II"/>
</dbReference>
<dbReference type="EMBL" id="CP011388">
    <property type="protein sequence ID" value="ANE45166.1"/>
    <property type="molecule type" value="Genomic_DNA"/>
</dbReference>
<proteinExistence type="predicted"/>
<evidence type="ECO:0000313" key="1">
    <source>
        <dbReference type="EMBL" id="ANE45166.1"/>
    </source>
</evidence>
<dbReference type="STRING" id="1178515.SY83_01125"/>
<dbReference type="Proteomes" id="UP000076927">
    <property type="component" value="Chromosome"/>
</dbReference>
<reference evidence="1 2" key="1">
    <citation type="submission" date="2015-01" db="EMBL/GenBank/DDBJ databases">
        <title>Paenibacillus swuensis/DY6/whole genome sequencing.</title>
        <authorList>
            <person name="Kim M.K."/>
            <person name="Srinivasan S."/>
            <person name="Lee J.-J."/>
        </authorList>
    </citation>
    <scope>NUCLEOTIDE SEQUENCE [LARGE SCALE GENOMIC DNA]</scope>
    <source>
        <strain evidence="1 2">DY6</strain>
    </source>
</reference>
<dbReference type="PATRIC" id="fig|1178515.4.peg.197"/>
<dbReference type="PANTHER" id="PTHR42110:SF1">
    <property type="entry name" value="L-ASPARAGINASE, PUTATIVE (AFU_ORTHOLOGUE AFUA_3G11890)-RELATED"/>
    <property type="match status" value="1"/>
</dbReference>
<gene>
    <name evidence="1" type="ORF">SY83_01125</name>
</gene>
<organism evidence="1 2">
    <name type="scientific">Paenibacillus swuensis</name>
    <dbReference type="NCBI Taxonomy" id="1178515"/>
    <lineage>
        <taxon>Bacteria</taxon>
        <taxon>Bacillati</taxon>
        <taxon>Bacillota</taxon>
        <taxon>Bacilli</taxon>
        <taxon>Bacillales</taxon>
        <taxon>Paenibacillaceae</taxon>
        <taxon>Paenibacillus</taxon>
    </lineage>
</organism>
<dbReference type="KEGG" id="pswu:SY83_01125"/>
<accession>A0A172TE02</accession>
<dbReference type="RefSeq" id="WP_068603470.1">
    <property type="nucleotide sequence ID" value="NZ_CP011388.1"/>
</dbReference>
<dbReference type="AlphaFoldDB" id="A0A172TE02"/>
<dbReference type="OrthoDB" id="9770793at2"/>